<reference evidence="1 2" key="1">
    <citation type="journal article" date="2021" name="Commun. Biol.">
        <title>The genome of Shorea leprosula (Dipterocarpaceae) highlights the ecological relevance of drought in aseasonal tropical rainforests.</title>
        <authorList>
            <person name="Ng K.K.S."/>
            <person name="Kobayashi M.J."/>
            <person name="Fawcett J.A."/>
            <person name="Hatakeyama M."/>
            <person name="Paape T."/>
            <person name="Ng C.H."/>
            <person name="Ang C.C."/>
            <person name="Tnah L.H."/>
            <person name="Lee C.T."/>
            <person name="Nishiyama T."/>
            <person name="Sese J."/>
            <person name="O'Brien M.J."/>
            <person name="Copetti D."/>
            <person name="Mohd Noor M.I."/>
            <person name="Ong R.C."/>
            <person name="Putra M."/>
            <person name="Sireger I.Z."/>
            <person name="Indrioko S."/>
            <person name="Kosugi Y."/>
            <person name="Izuno A."/>
            <person name="Isagi Y."/>
            <person name="Lee S.L."/>
            <person name="Shimizu K.K."/>
        </authorList>
    </citation>
    <scope>NUCLEOTIDE SEQUENCE [LARGE SCALE GENOMIC DNA]</scope>
    <source>
        <strain evidence="1">214</strain>
    </source>
</reference>
<keyword evidence="2" id="KW-1185">Reference proteome</keyword>
<evidence type="ECO:0000313" key="1">
    <source>
        <dbReference type="EMBL" id="GKU89522.1"/>
    </source>
</evidence>
<proteinExistence type="predicted"/>
<name>A0AAV5HUX3_9ROSI</name>
<comment type="caution">
    <text evidence="1">The sequence shown here is derived from an EMBL/GenBank/DDBJ whole genome shotgun (WGS) entry which is preliminary data.</text>
</comment>
<protein>
    <submittedName>
        <fullName evidence="1">Uncharacterized protein</fullName>
    </submittedName>
</protein>
<sequence>MVWFFVKWSIDGSKVGEDCSVNIQAIGFHNNKIGPREDSDVL</sequence>
<dbReference type="AlphaFoldDB" id="A0AAV5HUX3"/>
<organism evidence="1 2">
    <name type="scientific">Rubroshorea leprosula</name>
    <dbReference type="NCBI Taxonomy" id="152421"/>
    <lineage>
        <taxon>Eukaryota</taxon>
        <taxon>Viridiplantae</taxon>
        <taxon>Streptophyta</taxon>
        <taxon>Embryophyta</taxon>
        <taxon>Tracheophyta</taxon>
        <taxon>Spermatophyta</taxon>
        <taxon>Magnoliopsida</taxon>
        <taxon>eudicotyledons</taxon>
        <taxon>Gunneridae</taxon>
        <taxon>Pentapetalae</taxon>
        <taxon>rosids</taxon>
        <taxon>malvids</taxon>
        <taxon>Malvales</taxon>
        <taxon>Dipterocarpaceae</taxon>
        <taxon>Rubroshorea</taxon>
    </lineage>
</organism>
<evidence type="ECO:0000313" key="2">
    <source>
        <dbReference type="Proteomes" id="UP001054252"/>
    </source>
</evidence>
<accession>A0AAV5HUX3</accession>
<gene>
    <name evidence="1" type="ORF">SLEP1_g3648</name>
</gene>
<dbReference type="EMBL" id="BPVZ01000003">
    <property type="protein sequence ID" value="GKU89522.1"/>
    <property type="molecule type" value="Genomic_DNA"/>
</dbReference>
<dbReference type="Proteomes" id="UP001054252">
    <property type="component" value="Unassembled WGS sequence"/>
</dbReference>